<evidence type="ECO:0000313" key="11">
    <source>
        <dbReference type="Proteomes" id="UP000007648"/>
    </source>
</evidence>
<dbReference type="Ensembl" id="ENSSHAT00000035347.1">
    <property type="protein sequence ID" value="ENSSHAP00000032552.1"/>
    <property type="gene ID" value="ENSSHAG00000026465.1"/>
</dbReference>
<feature type="region of interest" description="Disordered" evidence="7">
    <location>
        <begin position="260"/>
        <end position="284"/>
    </location>
</feature>
<dbReference type="Ensembl" id="ENSSHAT00000030484.1">
    <property type="protein sequence ID" value="ENSSHAP00000031990.1"/>
    <property type="gene ID" value="ENSSHAG00000026465.1"/>
</dbReference>
<keyword evidence="2 8" id="KW-0812">Transmembrane</keyword>
<keyword evidence="11" id="KW-1185">Reference proteome</keyword>
<dbReference type="SMART" id="SM00271">
    <property type="entry name" value="DnaJ"/>
    <property type="match status" value="1"/>
</dbReference>
<dbReference type="Proteomes" id="UP000007648">
    <property type="component" value="Unassembled WGS sequence"/>
</dbReference>
<accession>A0A7N4NLV2</accession>
<dbReference type="PANTHER" id="PTHR44825">
    <property type="match status" value="1"/>
</dbReference>
<evidence type="ECO:0000256" key="7">
    <source>
        <dbReference type="SAM" id="MobiDB-lite"/>
    </source>
</evidence>
<comment type="subcellular location">
    <subcellularLocation>
        <location evidence="1">Membrane</location>
        <topology evidence="1">Single-pass membrane protein</topology>
    </subcellularLocation>
</comment>
<dbReference type="InterPro" id="IPR001623">
    <property type="entry name" value="DnaJ_domain"/>
</dbReference>
<reference evidence="10" key="2">
    <citation type="submission" date="2025-05" db="UniProtKB">
        <authorList>
            <consortium name="Ensembl"/>
        </authorList>
    </citation>
    <scope>IDENTIFICATION</scope>
</reference>
<feature type="region of interest" description="Disordered" evidence="7">
    <location>
        <begin position="147"/>
        <end position="177"/>
    </location>
</feature>
<feature type="region of interest" description="Disordered" evidence="7">
    <location>
        <begin position="1"/>
        <end position="22"/>
    </location>
</feature>
<dbReference type="GeneTree" id="ENSGT00510000048574"/>
<evidence type="ECO:0000256" key="3">
    <source>
        <dbReference type="ARBA" id="ARBA00022989"/>
    </source>
</evidence>
<dbReference type="Pfam" id="PF00226">
    <property type="entry name" value="DnaJ"/>
    <property type="match status" value="1"/>
</dbReference>
<name>A0A7N4NLV2_SARHA</name>
<reference evidence="10 11" key="1">
    <citation type="journal article" date="2011" name="Proc. Natl. Acad. Sci. U.S.A.">
        <title>Genetic diversity and population structure of the endangered marsupial Sarcophilus harrisii (Tasmanian devil).</title>
        <authorList>
            <person name="Miller W."/>
            <person name="Hayes V.M."/>
            <person name="Ratan A."/>
            <person name="Petersen D.C."/>
            <person name="Wittekindt N.E."/>
            <person name="Miller J."/>
            <person name="Walenz B."/>
            <person name="Knight J."/>
            <person name="Qi J."/>
            <person name="Zhao F."/>
            <person name="Wang Q."/>
            <person name="Bedoya-Reina O.C."/>
            <person name="Katiyar N."/>
            <person name="Tomsho L.P."/>
            <person name="Kasson L.M."/>
            <person name="Hardie R.A."/>
            <person name="Woodbridge P."/>
            <person name="Tindall E.A."/>
            <person name="Bertelsen M.F."/>
            <person name="Dixon D."/>
            <person name="Pyecroft S."/>
            <person name="Helgen K.M."/>
            <person name="Lesk A.M."/>
            <person name="Pringle T.H."/>
            <person name="Patterson N."/>
            <person name="Zhang Y."/>
            <person name="Kreiss A."/>
            <person name="Woods G.M."/>
            <person name="Jones M.E."/>
            <person name="Schuster S.C."/>
        </authorList>
    </citation>
    <scope>NUCLEOTIDE SEQUENCE [LARGE SCALE GENOMIC DNA]</scope>
</reference>
<protein>
    <recommendedName>
        <fullName evidence="6">DnaJ homolog subfamily C member 4</fullName>
    </recommendedName>
</protein>
<evidence type="ECO:0000256" key="5">
    <source>
        <dbReference type="ARBA" id="ARBA00023186"/>
    </source>
</evidence>
<feature type="transmembrane region" description="Helical" evidence="8">
    <location>
        <begin position="212"/>
        <end position="231"/>
    </location>
</feature>
<dbReference type="InterPro" id="IPR036869">
    <property type="entry name" value="J_dom_sf"/>
</dbReference>
<evidence type="ECO:0000256" key="1">
    <source>
        <dbReference type="ARBA" id="ARBA00004167"/>
    </source>
</evidence>
<keyword evidence="4 8" id="KW-0472">Membrane</keyword>
<dbReference type="AlphaFoldDB" id="A0A7N4NLV2"/>
<dbReference type="Gene3D" id="1.10.287.110">
    <property type="entry name" value="DnaJ domain"/>
    <property type="match status" value="1"/>
</dbReference>
<evidence type="ECO:0000256" key="8">
    <source>
        <dbReference type="SAM" id="Phobius"/>
    </source>
</evidence>
<dbReference type="FunFam" id="1.10.287.110:FF:000087">
    <property type="entry name" value="DnaJ homolog subfamily C member 4"/>
    <property type="match status" value="1"/>
</dbReference>
<proteinExistence type="predicted"/>
<dbReference type="SUPFAM" id="SSF46565">
    <property type="entry name" value="Chaperone J-domain"/>
    <property type="match status" value="1"/>
</dbReference>
<keyword evidence="5" id="KW-0143">Chaperone</keyword>
<evidence type="ECO:0000259" key="9">
    <source>
        <dbReference type="PROSITE" id="PS50076"/>
    </source>
</evidence>
<dbReference type="Ensembl" id="ENSSHAT00000024930.1">
    <property type="protein sequence ID" value="ENSSHAP00000025023.1"/>
    <property type="gene ID" value="ENSSHAG00000026465.1"/>
</dbReference>
<evidence type="ECO:0000256" key="2">
    <source>
        <dbReference type="ARBA" id="ARBA00022692"/>
    </source>
</evidence>
<feature type="compositionally biased region" description="Low complexity" evidence="7">
    <location>
        <begin position="161"/>
        <end position="177"/>
    </location>
</feature>
<sequence>MSPGVPTLRKHPQGSPTVTGSWPPQGISWSGAAWVTFLCPALPPGTDMPLLRLVSQLCQLRPRCPPCARSLSVSPCQRARQSNYYELLGICPDASMKEVKRAFFAKSKELHPDRDPKNPALHNQFVELNEAYRVLSKECSRRAYDNQLSLRGSAPPPGPAPRGARPSYRPPSGSSSWSWAEADARYWGQFRRVRPEDFVGARQRQQKQNHRVLGYCLLLMLGGMVMHYVAFRKLEQVHRSFMDEKDRVIMAIYNESRTRARANSARLQQEKLQKAQSPQPRPEK</sequence>
<dbReference type="GO" id="GO:0016020">
    <property type="term" value="C:membrane"/>
    <property type="evidence" value="ECO:0007669"/>
    <property type="project" value="UniProtKB-SubCell"/>
</dbReference>
<dbReference type="PRINTS" id="PR00625">
    <property type="entry name" value="JDOMAIN"/>
</dbReference>
<evidence type="ECO:0000256" key="4">
    <source>
        <dbReference type="ARBA" id="ARBA00023136"/>
    </source>
</evidence>
<feature type="domain" description="J" evidence="9">
    <location>
        <begin position="83"/>
        <end position="148"/>
    </location>
</feature>
<gene>
    <name evidence="10" type="primary">DNAJC4</name>
</gene>
<dbReference type="InterPro" id="IPR052763">
    <property type="entry name" value="DnaJ_C4"/>
</dbReference>
<keyword evidence="3 8" id="KW-1133">Transmembrane helix</keyword>
<organism evidence="10 11">
    <name type="scientific">Sarcophilus harrisii</name>
    <name type="common">Tasmanian devil</name>
    <name type="synonym">Sarcophilus laniarius</name>
    <dbReference type="NCBI Taxonomy" id="9305"/>
    <lineage>
        <taxon>Eukaryota</taxon>
        <taxon>Metazoa</taxon>
        <taxon>Chordata</taxon>
        <taxon>Craniata</taxon>
        <taxon>Vertebrata</taxon>
        <taxon>Euteleostomi</taxon>
        <taxon>Mammalia</taxon>
        <taxon>Metatheria</taxon>
        <taxon>Dasyuromorphia</taxon>
        <taxon>Dasyuridae</taxon>
        <taxon>Sarcophilus</taxon>
    </lineage>
</organism>
<dbReference type="CDD" id="cd06257">
    <property type="entry name" value="DnaJ"/>
    <property type="match status" value="1"/>
</dbReference>
<evidence type="ECO:0000256" key="6">
    <source>
        <dbReference type="ARBA" id="ARBA00071602"/>
    </source>
</evidence>
<dbReference type="PANTHER" id="PTHR44825:SF1">
    <property type="entry name" value="DNAJ HOMOLOG SUBFAMILY C MEMBER 4"/>
    <property type="match status" value="1"/>
</dbReference>
<evidence type="ECO:0000313" key="10">
    <source>
        <dbReference type="Ensembl" id="ENSSHAP00000025023.1"/>
    </source>
</evidence>
<dbReference type="PROSITE" id="PS50076">
    <property type="entry name" value="DNAJ_2"/>
    <property type="match status" value="1"/>
</dbReference>